<proteinExistence type="predicted"/>
<gene>
    <name evidence="2" type="ORF">H9650_11340</name>
</gene>
<evidence type="ECO:0000313" key="3">
    <source>
        <dbReference type="Proteomes" id="UP000640786"/>
    </source>
</evidence>
<organism evidence="2 3">
    <name type="scientific">Psychrobacillus faecigallinarum</name>
    <dbReference type="NCBI Taxonomy" id="2762235"/>
    <lineage>
        <taxon>Bacteria</taxon>
        <taxon>Bacillati</taxon>
        <taxon>Bacillota</taxon>
        <taxon>Bacilli</taxon>
        <taxon>Bacillales</taxon>
        <taxon>Bacillaceae</taxon>
        <taxon>Psychrobacillus</taxon>
    </lineage>
</organism>
<name>A0ABR8RA90_9BACI</name>
<comment type="caution">
    <text evidence="2">The sequence shown here is derived from an EMBL/GenBank/DDBJ whole genome shotgun (WGS) entry which is preliminary data.</text>
</comment>
<reference evidence="2 3" key="1">
    <citation type="submission" date="2020-08" db="EMBL/GenBank/DDBJ databases">
        <title>A Genomic Blueprint of the Chicken Gut Microbiome.</title>
        <authorList>
            <person name="Gilroy R."/>
            <person name="Ravi A."/>
            <person name="Getino M."/>
            <person name="Pursley I."/>
            <person name="Horton D.L."/>
            <person name="Alikhan N.-F."/>
            <person name="Baker D."/>
            <person name="Gharbi K."/>
            <person name="Hall N."/>
            <person name="Watson M."/>
            <person name="Adriaenssens E.M."/>
            <person name="Foster-Nyarko E."/>
            <person name="Jarju S."/>
            <person name="Secka A."/>
            <person name="Antonio M."/>
            <person name="Oren A."/>
            <person name="Chaudhuri R."/>
            <person name="La Ragione R.M."/>
            <person name="Hildebrand F."/>
            <person name="Pallen M.J."/>
        </authorList>
    </citation>
    <scope>NUCLEOTIDE SEQUENCE [LARGE SCALE GENOMIC DNA]</scope>
    <source>
        <strain evidence="2 3">Sa2BUA9</strain>
    </source>
</reference>
<evidence type="ECO:0000313" key="2">
    <source>
        <dbReference type="EMBL" id="MBD7944709.1"/>
    </source>
</evidence>
<evidence type="ECO:0000256" key="1">
    <source>
        <dbReference type="SAM" id="Coils"/>
    </source>
</evidence>
<keyword evidence="1" id="KW-0175">Coiled coil</keyword>
<accession>A0ABR8RA90</accession>
<keyword evidence="3" id="KW-1185">Reference proteome</keyword>
<dbReference type="EMBL" id="JACSQO010000005">
    <property type="protein sequence ID" value="MBD7944709.1"/>
    <property type="molecule type" value="Genomic_DNA"/>
</dbReference>
<dbReference type="Proteomes" id="UP000640786">
    <property type="component" value="Unassembled WGS sequence"/>
</dbReference>
<feature type="coiled-coil region" evidence="1">
    <location>
        <begin position="41"/>
        <end position="68"/>
    </location>
</feature>
<dbReference type="RefSeq" id="WP_191697244.1">
    <property type="nucleotide sequence ID" value="NZ_JACSQO010000005.1"/>
</dbReference>
<sequence>MSLRDAVVEIGMDIADGPLAALDRKIDAVISSLRGIDVSAIDSAIDEVGDLTNEFDDLEESVRDVTGEVGNLDDTDLSRLDGEVKKADKGMGFLKKAVIGVGSALLALGIGSALKDFTTGAIEAAASAQAMNAQFDAVFEGMEENSSTSLNKIAEETGMLPNRLKGSFTQMAAFAKTTGVDTAAALNLAERSTKAAADSAAFYDKSIEEVSETMQSFLKGNFENDAALGISATETTRNAKANELYGKSFIKLSEAEKQLTLIGMVEDGNKLAGALGQAAVESDSFENQMGNLKQAWQDFLDKAGTPILDQAVGALSWMSDIISNINPGPFMAFVSDGISGLSSLKDVVLDTFNMLKEGDIFSLSDKLGLPPEIIDTFLSFGETVMGVFNTGKSAVSSFVEGVIVPLMPVAQEFIGVAMGFIGNIVGGAMNIFSTLSSIVMGFVEGVIVPLMPTAKSVIETVFNVISPILRIAGSLFGVVSGAVKFLVTEIIVPLLPLASATLAETWNYMKPVLDAITWAFNGIADAVEWVIDKLGAVGKAIKNFDIGDKISGVVSKVTGSLPGFEVGLGRVPYDEMPALLHKDEAVLPADEADALRSAGILKGDGTDPTLDFDGASYNSAPAIRSSTTNTSVQAPVQIIVQGSDKPQETARSIKEELEGWYGDLSTVFPVILEG</sequence>
<protein>
    <submittedName>
        <fullName evidence="2">Uncharacterized protein</fullName>
    </submittedName>
</protein>